<dbReference type="Gene3D" id="3.40.50.1820">
    <property type="entry name" value="alpha/beta hydrolase"/>
    <property type="match status" value="1"/>
</dbReference>
<dbReference type="GO" id="GO:0047746">
    <property type="term" value="F:chlorophyllase activity"/>
    <property type="evidence" value="ECO:0007669"/>
    <property type="project" value="TreeGrafter"/>
</dbReference>
<dbReference type="PANTHER" id="PTHR33428:SF10">
    <property type="entry name" value="CHLOROPHYLLASE-1"/>
    <property type="match status" value="1"/>
</dbReference>
<dbReference type="Pfam" id="PF07224">
    <property type="entry name" value="Chlorophyllase"/>
    <property type="match status" value="1"/>
</dbReference>
<sequence length="317" mass="34450">MAVVEARPVLSTSVFDQGNLAWQCIPVAVGSSSNASSPPKSMLIVAPTLPGTYPVLLFFPGTCLKNTCYRELYRHICSHGYIVVAPQLYKCMLVWQELDAAAEVTKWLPKGLQTVLPPNVEANLDRLALAGHSRGGNAAFTVALDSAETGIKFSALIGLDPVAGPCVDRRMFCPKILNYIPRSFNLKIPVAVIGSGLGDQKKWGMISPPCPHGMNHCEFFAESKPPCCYFRAKDYGHMDVLDDGAAWMQTLVCECGKGPRDPMRRCVGGIFVAFLNAYLGRQTNDLKAIVCNPGIAPIVLDPVIFIEAENHSHDEEA</sequence>
<dbReference type="GO" id="GO:0015996">
    <property type="term" value="P:chlorophyll catabolic process"/>
    <property type="evidence" value="ECO:0007669"/>
    <property type="project" value="UniProtKB-UniPathway"/>
</dbReference>
<dbReference type="PANTHER" id="PTHR33428">
    <property type="entry name" value="CHLOROPHYLLASE-2, CHLOROPLASTIC"/>
    <property type="match status" value="1"/>
</dbReference>
<accession>A0A5J5BKL9</accession>
<organism evidence="1 2">
    <name type="scientific">Nyssa sinensis</name>
    <dbReference type="NCBI Taxonomy" id="561372"/>
    <lineage>
        <taxon>Eukaryota</taxon>
        <taxon>Viridiplantae</taxon>
        <taxon>Streptophyta</taxon>
        <taxon>Embryophyta</taxon>
        <taxon>Tracheophyta</taxon>
        <taxon>Spermatophyta</taxon>
        <taxon>Magnoliopsida</taxon>
        <taxon>eudicotyledons</taxon>
        <taxon>Gunneridae</taxon>
        <taxon>Pentapetalae</taxon>
        <taxon>asterids</taxon>
        <taxon>Cornales</taxon>
        <taxon>Nyssaceae</taxon>
        <taxon>Nyssa</taxon>
    </lineage>
</organism>
<dbReference type="InterPro" id="IPR029058">
    <property type="entry name" value="AB_hydrolase_fold"/>
</dbReference>
<gene>
    <name evidence="1" type="ORF">F0562_021221</name>
</gene>
<dbReference type="SUPFAM" id="SSF53474">
    <property type="entry name" value="alpha/beta-Hydrolases"/>
    <property type="match status" value="1"/>
</dbReference>
<dbReference type="UniPathway" id="UPA00674"/>
<dbReference type="InterPro" id="IPR017395">
    <property type="entry name" value="Chlorophyllase-like"/>
</dbReference>
<dbReference type="Proteomes" id="UP000325577">
    <property type="component" value="Linkage Group LG11"/>
</dbReference>
<keyword evidence="2" id="KW-1185">Reference proteome</keyword>
<protein>
    <submittedName>
        <fullName evidence="1">Uncharacterized protein</fullName>
    </submittedName>
</protein>
<dbReference type="OrthoDB" id="2093222at2759"/>
<dbReference type="EMBL" id="CM018034">
    <property type="protein sequence ID" value="KAA8543284.1"/>
    <property type="molecule type" value="Genomic_DNA"/>
</dbReference>
<proteinExistence type="predicted"/>
<name>A0A5J5BKL9_9ASTE</name>
<dbReference type="AlphaFoldDB" id="A0A5J5BKL9"/>
<evidence type="ECO:0000313" key="1">
    <source>
        <dbReference type="EMBL" id="KAA8543284.1"/>
    </source>
</evidence>
<reference evidence="1 2" key="1">
    <citation type="submission" date="2019-09" db="EMBL/GenBank/DDBJ databases">
        <title>A chromosome-level genome assembly of the Chinese tupelo Nyssa sinensis.</title>
        <authorList>
            <person name="Yang X."/>
            <person name="Kang M."/>
            <person name="Yang Y."/>
            <person name="Xiong H."/>
            <person name="Wang M."/>
            <person name="Zhang Z."/>
            <person name="Wang Z."/>
            <person name="Wu H."/>
            <person name="Ma T."/>
            <person name="Liu J."/>
            <person name="Xi Z."/>
        </authorList>
    </citation>
    <scope>NUCLEOTIDE SEQUENCE [LARGE SCALE GENOMIC DNA]</scope>
    <source>
        <strain evidence="1">J267</strain>
        <tissue evidence="1">Leaf</tissue>
    </source>
</reference>
<evidence type="ECO:0000313" key="2">
    <source>
        <dbReference type="Proteomes" id="UP000325577"/>
    </source>
</evidence>